<dbReference type="RefSeq" id="WP_013782437.1">
    <property type="nucleotide sequence ID" value="NC_015520.1"/>
</dbReference>
<accession>F4A0G5</accession>
<organism evidence="1 2">
    <name type="scientific">Mahella australiensis (strain DSM 15567 / CIP 107919 / 50-1 BON)</name>
    <dbReference type="NCBI Taxonomy" id="697281"/>
    <lineage>
        <taxon>Bacteria</taxon>
        <taxon>Bacillati</taxon>
        <taxon>Bacillota</taxon>
        <taxon>Clostridia</taxon>
        <taxon>Thermoanaerobacterales</taxon>
        <taxon>Thermoanaerobacterales Family IV. Incertae Sedis</taxon>
        <taxon>Mahella</taxon>
    </lineage>
</organism>
<name>F4A0G5_MAHA5</name>
<reference evidence="1 2" key="2">
    <citation type="journal article" date="2011" name="Stand. Genomic Sci.">
        <title>Complete genome sequence of Mahella australiensis type strain (50-1 BON).</title>
        <authorList>
            <person name="Sikorski J."/>
            <person name="Teshima H."/>
            <person name="Nolan M."/>
            <person name="Lucas S."/>
            <person name="Hammon N."/>
            <person name="Deshpande S."/>
            <person name="Cheng J.F."/>
            <person name="Pitluck S."/>
            <person name="Liolios K."/>
            <person name="Pagani I."/>
            <person name="Ivanova N."/>
            <person name="Huntemann M."/>
            <person name="Mavromatis K."/>
            <person name="Ovchinikova G."/>
            <person name="Pati A."/>
            <person name="Tapia R."/>
            <person name="Han C."/>
            <person name="Goodwin L."/>
            <person name="Chen A."/>
            <person name="Palaniappan K."/>
            <person name="Land M."/>
            <person name="Hauser L."/>
            <person name="Ngatchou-Djao O.D."/>
            <person name="Rohde M."/>
            <person name="Pukall R."/>
            <person name="Spring S."/>
            <person name="Abt B."/>
            <person name="Goker M."/>
            <person name="Detter J.C."/>
            <person name="Woyke T."/>
            <person name="Bristow J."/>
            <person name="Markowitz V."/>
            <person name="Hugenholtz P."/>
            <person name="Eisen J.A."/>
            <person name="Kyrpides N.C."/>
            <person name="Klenk H.P."/>
            <person name="Lapidus A."/>
        </authorList>
    </citation>
    <scope>NUCLEOTIDE SEQUENCE [LARGE SCALE GENOMIC DNA]</scope>
    <source>
        <strain evidence="2">DSM 15567 / CIP 107919 / 50-1 BON</strain>
    </source>
</reference>
<protein>
    <recommendedName>
        <fullName evidence="3">Phage protein</fullName>
    </recommendedName>
</protein>
<gene>
    <name evidence="1" type="ordered locus">Mahau_2904</name>
</gene>
<evidence type="ECO:0008006" key="3">
    <source>
        <dbReference type="Google" id="ProtNLM"/>
    </source>
</evidence>
<evidence type="ECO:0000313" key="1">
    <source>
        <dbReference type="EMBL" id="AEE98026.1"/>
    </source>
</evidence>
<evidence type="ECO:0000313" key="2">
    <source>
        <dbReference type="Proteomes" id="UP000008457"/>
    </source>
</evidence>
<proteinExistence type="predicted"/>
<sequence>MAELNIDGENIEIKYNNYAFRRMEKTLGVPLPKLGSQMANNEVGINEITVMLWGGLLHKNRDATIDDADEIIDAVGYNKVAEAVNEAMAEYFPKAEGDSQQKNA</sequence>
<dbReference type="KEGG" id="mas:Mahau_2904"/>
<dbReference type="HOGENOM" id="CLU_2246755_0_0_9"/>
<dbReference type="AlphaFoldDB" id="F4A0G5"/>
<dbReference type="EMBL" id="CP002360">
    <property type="protein sequence ID" value="AEE98026.1"/>
    <property type="molecule type" value="Genomic_DNA"/>
</dbReference>
<keyword evidence="2" id="KW-1185">Reference proteome</keyword>
<dbReference type="Proteomes" id="UP000008457">
    <property type="component" value="Chromosome"/>
</dbReference>
<dbReference type="STRING" id="697281.Mahau_2904"/>
<reference evidence="2" key="1">
    <citation type="submission" date="2010-11" db="EMBL/GenBank/DDBJ databases">
        <title>The complete genome of Mahella australiensis DSM 15567.</title>
        <authorList>
            <consortium name="US DOE Joint Genome Institute (JGI-PGF)"/>
            <person name="Lucas S."/>
            <person name="Copeland A."/>
            <person name="Lapidus A."/>
            <person name="Bruce D."/>
            <person name="Goodwin L."/>
            <person name="Pitluck S."/>
            <person name="Kyrpides N."/>
            <person name="Mavromatis K."/>
            <person name="Pagani I."/>
            <person name="Ivanova N."/>
            <person name="Teshima H."/>
            <person name="Brettin T."/>
            <person name="Detter J.C."/>
            <person name="Han C."/>
            <person name="Tapia R."/>
            <person name="Land M."/>
            <person name="Hauser L."/>
            <person name="Markowitz V."/>
            <person name="Cheng J.-F."/>
            <person name="Hugenholtz P."/>
            <person name="Woyke T."/>
            <person name="Wu D."/>
            <person name="Spring S."/>
            <person name="Pukall R."/>
            <person name="Steenblock K."/>
            <person name="Schneider S."/>
            <person name="Klenk H.-P."/>
            <person name="Eisen J.A."/>
        </authorList>
    </citation>
    <scope>NUCLEOTIDE SEQUENCE [LARGE SCALE GENOMIC DNA]</scope>
    <source>
        <strain evidence="2">DSM 15567 / CIP 107919 / 50-1 BON</strain>
    </source>
</reference>